<dbReference type="Pfam" id="PF19596">
    <property type="entry name" value="DUF6101"/>
    <property type="match status" value="1"/>
</dbReference>
<gene>
    <name evidence="1" type="ORF">G3A50_08860</name>
</gene>
<protein>
    <submittedName>
        <fullName evidence="1">Uncharacterized protein</fullName>
    </submittedName>
</protein>
<accession>A0A6P1YLE2</accession>
<sequence>MPPMTDYRFVTLDMPADPESWPVVFSSIDPSADGGTRRVELHRDHLVLRRRMAGIPMKVRLDLAAYEGLAVALLDPEGDGEGVAVVLLHADPSLSVTLYSAPHANDVVAEWRRWSAELGRPMLVSEADGSRSPAYPMIGRLTVAGVLARRRRRGALKDRRPSVFRRRAAGRPLAVPALSVGGKGALAD</sequence>
<name>A0A6P1YLE2_9HYPH</name>
<organism evidence="1 2">
    <name type="scientific">Ancylobacter pratisalsi</name>
    <dbReference type="NCBI Taxonomy" id="1745854"/>
    <lineage>
        <taxon>Bacteria</taxon>
        <taxon>Pseudomonadati</taxon>
        <taxon>Pseudomonadota</taxon>
        <taxon>Alphaproteobacteria</taxon>
        <taxon>Hyphomicrobiales</taxon>
        <taxon>Xanthobacteraceae</taxon>
        <taxon>Ancylobacter</taxon>
    </lineage>
</organism>
<dbReference type="Proteomes" id="UP000464751">
    <property type="component" value="Chromosome"/>
</dbReference>
<dbReference type="KEGG" id="apra:G3A50_08860"/>
<keyword evidence="2" id="KW-1185">Reference proteome</keyword>
<dbReference type="EMBL" id="CP048630">
    <property type="protein sequence ID" value="QIB33800.1"/>
    <property type="molecule type" value="Genomic_DNA"/>
</dbReference>
<evidence type="ECO:0000313" key="2">
    <source>
        <dbReference type="Proteomes" id="UP000464751"/>
    </source>
</evidence>
<proteinExistence type="predicted"/>
<dbReference type="AlphaFoldDB" id="A0A6P1YLE2"/>
<evidence type="ECO:0000313" key="1">
    <source>
        <dbReference type="EMBL" id="QIB33800.1"/>
    </source>
</evidence>
<reference evidence="1 2" key="1">
    <citation type="submission" date="2020-02" db="EMBL/GenBank/DDBJ databases">
        <authorList>
            <person name="Li G."/>
        </authorList>
    </citation>
    <scope>NUCLEOTIDE SEQUENCE [LARGE SCALE GENOMIC DNA]</scope>
    <source>
        <strain evidence="1 2">DSM 102029</strain>
    </source>
</reference>
<dbReference type="InterPro" id="IPR046083">
    <property type="entry name" value="DUF6101"/>
</dbReference>